<feature type="chain" id="PRO_5045404197" evidence="4">
    <location>
        <begin position="20"/>
        <end position="352"/>
    </location>
</feature>
<dbReference type="InterPro" id="IPR023614">
    <property type="entry name" value="Porin_dom_sf"/>
</dbReference>
<dbReference type="EMBL" id="JAIRBT010000007">
    <property type="protein sequence ID" value="MBZ6065985.1"/>
    <property type="molecule type" value="Genomic_DNA"/>
</dbReference>
<evidence type="ECO:0000256" key="4">
    <source>
        <dbReference type="SAM" id="SignalP"/>
    </source>
</evidence>
<dbReference type="InterPro" id="IPR050298">
    <property type="entry name" value="Gram-neg_bact_OMP"/>
</dbReference>
<sequence>MKKLTLIALAMTGAIQAQAAEVYKNDTMALDLYGRIYAGHFFGDKKELDTNGAIKNDYSAKQGANQFVRFGAKAESQIQSGLKALAQYEVQMYINDSEKTISENSDNLRTRLAFAGVGADWGTVTFGRQKGAMGFLADWTDVSLSDGYGNDALGAKTDTFATNRAGSVLKYSGLFNGLQFDASYKFDGGDTEETTSKESDAAYGAALAYTFSFNLSLGTAYNVGQRDKSGEKDAKLWLISAKYDNKAAYAALSYADGSDFLATGKDHTGWEAALGYNFENGFGLMALWNKQKVEQSGKADTDTVDYYTLGAQYKFNKNLRVIGEYRINNLDSTPGKATANQDDFQLAARYDF</sequence>
<dbReference type="InterPro" id="IPR001702">
    <property type="entry name" value="Porin_Gram-ve"/>
</dbReference>
<comment type="subcellular location">
    <subcellularLocation>
        <location evidence="1">Cell outer membrane</location>
        <topology evidence="1">Multi-pass membrane protein</topology>
    </subcellularLocation>
</comment>
<evidence type="ECO:0000256" key="1">
    <source>
        <dbReference type="ARBA" id="ARBA00004571"/>
    </source>
</evidence>
<organism evidence="5 6">
    <name type="scientific">Aeromonas schubertii</name>
    <dbReference type="NCBI Taxonomy" id="652"/>
    <lineage>
        <taxon>Bacteria</taxon>
        <taxon>Pseudomonadati</taxon>
        <taxon>Pseudomonadota</taxon>
        <taxon>Gammaproteobacteria</taxon>
        <taxon>Aeromonadales</taxon>
        <taxon>Aeromonadaceae</taxon>
        <taxon>Aeromonas</taxon>
    </lineage>
</organism>
<gene>
    <name evidence="5" type="ORF">LA374_07190</name>
</gene>
<feature type="signal peptide" evidence="4">
    <location>
        <begin position="1"/>
        <end position="19"/>
    </location>
</feature>
<keyword evidence="2 4" id="KW-0732">Signal</keyword>
<dbReference type="PANTHER" id="PTHR34501">
    <property type="entry name" value="PROTEIN YDDL-RELATED"/>
    <property type="match status" value="1"/>
</dbReference>
<proteinExistence type="predicted"/>
<dbReference type="SUPFAM" id="SSF56935">
    <property type="entry name" value="Porins"/>
    <property type="match status" value="1"/>
</dbReference>
<dbReference type="Pfam" id="PF00267">
    <property type="entry name" value="Porin_1"/>
    <property type="match status" value="1"/>
</dbReference>
<dbReference type="PANTHER" id="PTHR34501:SF2">
    <property type="entry name" value="OUTER MEMBRANE PORIN F-RELATED"/>
    <property type="match status" value="1"/>
</dbReference>
<evidence type="ECO:0000256" key="3">
    <source>
        <dbReference type="ARBA" id="ARBA00023136"/>
    </source>
</evidence>
<evidence type="ECO:0000256" key="2">
    <source>
        <dbReference type="ARBA" id="ARBA00022729"/>
    </source>
</evidence>
<keyword evidence="6" id="KW-1185">Reference proteome</keyword>
<evidence type="ECO:0000313" key="6">
    <source>
        <dbReference type="Proteomes" id="UP000774958"/>
    </source>
</evidence>
<dbReference type="RefSeq" id="WP_224162518.1">
    <property type="nucleotide sequence ID" value="NZ_JAIRBT010000007.1"/>
</dbReference>
<dbReference type="Gene3D" id="2.40.160.10">
    <property type="entry name" value="Porin"/>
    <property type="match status" value="1"/>
</dbReference>
<protein>
    <submittedName>
        <fullName evidence="5">Porin</fullName>
    </submittedName>
</protein>
<keyword evidence="3" id="KW-0472">Membrane</keyword>
<dbReference type="Proteomes" id="UP000774958">
    <property type="component" value="Unassembled WGS sequence"/>
</dbReference>
<evidence type="ECO:0000313" key="5">
    <source>
        <dbReference type="EMBL" id="MBZ6065985.1"/>
    </source>
</evidence>
<comment type="caution">
    <text evidence="5">The sequence shown here is derived from an EMBL/GenBank/DDBJ whole genome shotgun (WGS) entry which is preliminary data.</text>
</comment>
<accession>A0ABS7VA58</accession>
<dbReference type="CDD" id="cd00342">
    <property type="entry name" value="gram_neg_porins"/>
    <property type="match status" value="1"/>
</dbReference>
<name>A0ABS7VA58_9GAMM</name>
<reference evidence="5 6" key="1">
    <citation type="submission" date="2021-09" db="EMBL/GenBank/DDBJ databases">
        <title>Aeromonas schubertii isolated from Asian sea bass.</title>
        <authorList>
            <person name="Pinpimai K."/>
        </authorList>
    </citation>
    <scope>NUCLEOTIDE SEQUENCE [LARGE SCALE GENOMIC DNA]</scope>
    <source>
        <strain evidence="5 6">CHULA2021a</strain>
    </source>
</reference>
<dbReference type="InterPro" id="IPR033900">
    <property type="entry name" value="Gram_neg_porin_domain"/>
</dbReference>